<feature type="region of interest" description="Disordered" evidence="1">
    <location>
        <begin position="1"/>
        <end position="30"/>
    </location>
</feature>
<evidence type="ECO:0000256" key="1">
    <source>
        <dbReference type="SAM" id="MobiDB-lite"/>
    </source>
</evidence>
<gene>
    <name evidence="2" type="ORF">GGR20_000924</name>
</gene>
<dbReference type="AlphaFoldDB" id="A0A7W6ILK0"/>
<proteinExistence type="predicted"/>
<sequence length="30" mass="3195">MVRSTDGLQTSVGRFLQETGPTISGRMAPT</sequence>
<organism evidence="2 3">
    <name type="scientific">Devosia subaequoris</name>
    <dbReference type="NCBI Taxonomy" id="395930"/>
    <lineage>
        <taxon>Bacteria</taxon>
        <taxon>Pseudomonadati</taxon>
        <taxon>Pseudomonadota</taxon>
        <taxon>Alphaproteobacteria</taxon>
        <taxon>Hyphomicrobiales</taxon>
        <taxon>Devosiaceae</taxon>
        <taxon>Devosia</taxon>
    </lineage>
</organism>
<dbReference type="EMBL" id="JACIEW010000001">
    <property type="protein sequence ID" value="MBB4051306.1"/>
    <property type="molecule type" value="Genomic_DNA"/>
</dbReference>
<evidence type="ECO:0000313" key="3">
    <source>
        <dbReference type="Proteomes" id="UP000547011"/>
    </source>
</evidence>
<keyword evidence="3" id="KW-1185">Reference proteome</keyword>
<dbReference type="Proteomes" id="UP000547011">
    <property type="component" value="Unassembled WGS sequence"/>
</dbReference>
<name>A0A7W6ILK0_9HYPH</name>
<reference evidence="2 3" key="1">
    <citation type="submission" date="2020-08" db="EMBL/GenBank/DDBJ databases">
        <title>Genomic Encyclopedia of Type Strains, Phase IV (KMG-IV): sequencing the most valuable type-strain genomes for metagenomic binning, comparative biology and taxonomic classification.</title>
        <authorList>
            <person name="Goeker M."/>
        </authorList>
    </citation>
    <scope>NUCLEOTIDE SEQUENCE [LARGE SCALE GENOMIC DNA]</scope>
    <source>
        <strain evidence="2 3">DSM 23447</strain>
    </source>
</reference>
<comment type="caution">
    <text evidence="2">The sequence shown here is derived from an EMBL/GenBank/DDBJ whole genome shotgun (WGS) entry which is preliminary data.</text>
</comment>
<evidence type="ECO:0000313" key="2">
    <source>
        <dbReference type="EMBL" id="MBB4051306.1"/>
    </source>
</evidence>
<protein>
    <submittedName>
        <fullName evidence="2">Uncharacterized protein</fullName>
    </submittedName>
</protein>
<accession>A0A7W6ILK0</accession>
<feature type="compositionally biased region" description="Polar residues" evidence="1">
    <location>
        <begin position="1"/>
        <end position="12"/>
    </location>
</feature>